<keyword evidence="2" id="KW-1185">Reference proteome</keyword>
<proteinExistence type="predicted"/>
<protein>
    <submittedName>
        <fullName evidence="1">Uncharacterized protein</fullName>
    </submittedName>
</protein>
<evidence type="ECO:0000313" key="1">
    <source>
        <dbReference type="EMBL" id="OSX63605.1"/>
    </source>
</evidence>
<gene>
    <name evidence="1" type="ORF">POSPLADRAFT_1045906</name>
</gene>
<name>A0A1X6N4S1_9APHY</name>
<organism evidence="1 2">
    <name type="scientific">Postia placenta MAD-698-R-SB12</name>
    <dbReference type="NCBI Taxonomy" id="670580"/>
    <lineage>
        <taxon>Eukaryota</taxon>
        <taxon>Fungi</taxon>
        <taxon>Dikarya</taxon>
        <taxon>Basidiomycota</taxon>
        <taxon>Agaricomycotina</taxon>
        <taxon>Agaricomycetes</taxon>
        <taxon>Polyporales</taxon>
        <taxon>Adustoporiaceae</taxon>
        <taxon>Rhodonia</taxon>
    </lineage>
</organism>
<dbReference type="PROSITE" id="PS51257">
    <property type="entry name" value="PROKAR_LIPOPROTEIN"/>
    <property type="match status" value="1"/>
</dbReference>
<dbReference type="Proteomes" id="UP000194127">
    <property type="component" value="Unassembled WGS sequence"/>
</dbReference>
<dbReference type="GeneID" id="36323843"/>
<reference evidence="1 2" key="1">
    <citation type="submission" date="2017-04" db="EMBL/GenBank/DDBJ databases">
        <title>Genome Sequence of the Model Brown-Rot Fungus Postia placenta SB12.</title>
        <authorList>
            <consortium name="DOE Joint Genome Institute"/>
            <person name="Gaskell J."/>
            <person name="Kersten P."/>
            <person name="Larrondo L.F."/>
            <person name="Canessa P."/>
            <person name="Martinez D."/>
            <person name="Hibbett D."/>
            <person name="Schmoll M."/>
            <person name="Kubicek C.P."/>
            <person name="Martinez A.T."/>
            <person name="Yadav J."/>
            <person name="Master E."/>
            <person name="Magnuson J.K."/>
            <person name="James T."/>
            <person name="Yaver D."/>
            <person name="Berka R."/>
            <person name="Labutti K."/>
            <person name="Lipzen A."/>
            <person name="Aerts A."/>
            <person name="Barry K."/>
            <person name="Henrissat B."/>
            <person name="Blanchette R."/>
            <person name="Grigoriev I."/>
            <person name="Cullen D."/>
        </authorList>
    </citation>
    <scope>NUCLEOTIDE SEQUENCE [LARGE SCALE GENOMIC DNA]</scope>
    <source>
        <strain evidence="1 2">MAD-698-R-SB12</strain>
    </source>
</reference>
<sequence>MRLLKAWRPVPCTPTLTLTSVPSTATGCVSTIEDHRTLKSSPAGLYIIARGFRDVFVDGGELSKATGRVCTPRKTTSLM</sequence>
<dbReference type="RefSeq" id="XP_024340399.1">
    <property type="nucleotide sequence ID" value="XM_024478893.1"/>
</dbReference>
<accession>A0A1X6N4S1</accession>
<dbReference type="AlphaFoldDB" id="A0A1X6N4S1"/>
<dbReference type="EMBL" id="KZ110595">
    <property type="protein sequence ID" value="OSX63605.1"/>
    <property type="molecule type" value="Genomic_DNA"/>
</dbReference>
<evidence type="ECO:0000313" key="2">
    <source>
        <dbReference type="Proteomes" id="UP000194127"/>
    </source>
</evidence>